<evidence type="ECO:0000256" key="1">
    <source>
        <dbReference type="ARBA" id="ARBA00022692"/>
    </source>
</evidence>
<organism evidence="7 8">
    <name type="scientific">Alkalimonas cellulosilytica</name>
    <dbReference type="NCBI Taxonomy" id="3058395"/>
    <lineage>
        <taxon>Bacteria</taxon>
        <taxon>Pseudomonadati</taxon>
        <taxon>Pseudomonadota</taxon>
        <taxon>Gammaproteobacteria</taxon>
        <taxon>Alkalimonas</taxon>
    </lineage>
</organism>
<evidence type="ECO:0000256" key="2">
    <source>
        <dbReference type="ARBA" id="ARBA00022989"/>
    </source>
</evidence>
<feature type="transmembrane region" description="Helical" evidence="5">
    <location>
        <begin position="267"/>
        <end position="285"/>
    </location>
</feature>
<proteinExistence type="predicted"/>
<dbReference type="PROSITE" id="PS50850">
    <property type="entry name" value="MFS"/>
    <property type="match status" value="1"/>
</dbReference>
<evidence type="ECO:0000256" key="4">
    <source>
        <dbReference type="SAM" id="MobiDB-lite"/>
    </source>
</evidence>
<name>A0ABU7J4I9_9GAMM</name>
<dbReference type="InterPro" id="IPR011701">
    <property type="entry name" value="MFS"/>
</dbReference>
<feature type="transmembrane region" description="Helical" evidence="5">
    <location>
        <begin position="42"/>
        <end position="63"/>
    </location>
</feature>
<feature type="transmembrane region" description="Helical" evidence="5">
    <location>
        <begin position="291"/>
        <end position="314"/>
    </location>
</feature>
<gene>
    <name evidence="7" type="ORF">QWY20_08140</name>
</gene>
<feature type="compositionally biased region" description="Low complexity" evidence="4">
    <location>
        <begin position="451"/>
        <end position="473"/>
    </location>
</feature>
<evidence type="ECO:0000313" key="8">
    <source>
        <dbReference type="Proteomes" id="UP001336314"/>
    </source>
</evidence>
<dbReference type="CDD" id="cd17477">
    <property type="entry name" value="MFS_YcaD_like"/>
    <property type="match status" value="1"/>
</dbReference>
<evidence type="ECO:0000259" key="6">
    <source>
        <dbReference type="PROSITE" id="PS50850"/>
    </source>
</evidence>
<evidence type="ECO:0000256" key="3">
    <source>
        <dbReference type="ARBA" id="ARBA00023136"/>
    </source>
</evidence>
<feature type="transmembrane region" description="Helical" evidence="5">
    <location>
        <begin position="237"/>
        <end position="255"/>
    </location>
</feature>
<dbReference type="PANTHER" id="PTHR23521">
    <property type="entry name" value="TRANSPORTER MFS SUPERFAMILY"/>
    <property type="match status" value="1"/>
</dbReference>
<feature type="transmembrane region" description="Helical" evidence="5">
    <location>
        <begin position="205"/>
        <end position="225"/>
    </location>
</feature>
<keyword evidence="1 5" id="KW-0812">Transmembrane</keyword>
<keyword evidence="2 5" id="KW-1133">Transmembrane helix</keyword>
<feature type="compositionally biased region" description="Basic and acidic residues" evidence="4">
    <location>
        <begin position="474"/>
        <end position="489"/>
    </location>
</feature>
<feature type="transmembrane region" description="Helical" evidence="5">
    <location>
        <begin position="75"/>
        <end position="93"/>
    </location>
</feature>
<comment type="caution">
    <text evidence="7">The sequence shown here is derived from an EMBL/GenBank/DDBJ whole genome shotgun (WGS) entry which is preliminary data.</text>
</comment>
<feature type="transmembrane region" description="Helical" evidence="5">
    <location>
        <begin position="326"/>
        <end position="349"/>
    </location>
</feature>
<dbReference type="Gene3D" id="1.20.1250.20">
    <property type="entry name" value="MFS general substrate transporter like domains"/>
    <property type="match status" value="2"/>
</dbReference>
<dbReference type="PANTHER" id="PTHR23521:SF3">
    <property type="entry name" value="MFS TRANSPORTER"/>
    <property type="match status" value="1"/>
</dbReference>
<evidence type="ECO:0000256" key="5">
    <source>
        <dbReference type="SAM" id="Phobius"/>
    </source>
</evidence>
<dbReference type="InterPro" id="IPR047200">
    <property type="entry name" value="MFS_YcaD-like"/>
</dbReference>
<dbReference type="Pfam" id="PF07690">
    <property type="entry name" value="MFS_1"/>
    <property type="match status" value="1"/>
</dbReference>
<evidence type="ECO:0000313" key="7">
    <source>
        <dbReference type="EMBL" id="MEE2001420.1"/>
    </source>
</evidence>
<feature type="transmembrane region" description="Helical" evidence="5">
    <location>
        <begin position="164"/>
        <end position="184"/>
    </location>
</feature>
<reference evidence="7 8" key="1">
    <citation type="submission" date="2023-07" db="EMBL/GenBank/DDBJ databases">
        <title>Alkalimonas sp., MEB108 novel, alkaliphilic bacterium isolated from Lonar Lake, India.</title>
        <authorList>
            <person name="Joshi A."/>
            <person name="Thite S."/>
        </authorList>
    </citation>
    <scope>NUCLEOTIDE SEQUENCE [LARGE SCALE GENOMIC DNA]</scope>
    <source>
        <strain evidence="7 8">MEB108</strain>
    </source>
</reference>
<feature type="compositionally biased region" description="Polar residues" evidence="4">
    <location>
        <begin position="498"/>
        <end position="508"/>
    </location>
</feature>
<feature type="transmembrane region" description="Helical" evidence="5">
    <location>
        <begin position="99"/>
        <end position="121"/>
    </location>
</feature>
<dbReference type="InterPro" id="IPR036259">
    <property type="entry name" value="MFS_trans_sf"/>
</dbReference>
<dbReference type="SUPFAM" id="SSF103473">
    <property type="entry name" value="MFS general substrate transporter"/>
    <property type="match status" value="1"/>
</dbReference>
<dbReference type="InterPro" id="IPR020846">
    <property type="entry name" value="MFS_dom"/>
</dbReference>
<dbReference type="EMBL" id="JAUHLI010000007">
    <property type="protein sequence ID" value="MEE2001420.1"/>
    <property type="molecule type" value="Genomic_DNA"/>
</dbReference>
<feature type="domain" description="Major facilitator superfamily (MFS) profile" evidence="6">
    <location>
        <begin position="9"/>
        <end position="377"/>
    </location>
</feature>
<feature type="transmembrane region" description="Helical" evidence="5">
    <location>
        <begin position="355"/>
        <end position="372"/>
    </location>
</feature>
<feature type="transmembrane region" description="Helical" evidence="5">
    <location>
        <begin position="12"/>
        <end position="36"/>
    </location>
</feature>
<feature type="transmembrane region" description="Helical" evidence="5">
    <location>
        <begin position="133"/>
        <end position="152"/>
    </location>
</feature>
<feature type="region of interest" description="Disordered" evidence="4">
    <location>
        <begin position="415"/>
        <end position="532"/>
    </location>
</feature>
<keyword evidence="3 5" id="KW-0472">Membrane</keyword>
<dbReference type="RefSeq" id="WP_330128523.1">
    <property type="nucleotide sequence ID" value="NZ_JAUHLI010000007.1"/>
</dbReference>
<protein>
    <submittedName>
        <fullName evidence="7">MFS transporter</fullName>
    </submittedName>
</protein>
<keyword evidence="8" id="KW-1185">Reference proteome</keyword>
<dbReference type="Proteomes" id="UP001336314">
    <property type="component" value="Unassembled WGS sequence"/>
</dbReference>
<accession>A0ABU7J4I9</accession>
<sequence length="532" mass="57773">MQQTGTLRAFSSLYFSTFLMVLGAGLLTTYLGLFLAKEQVDPLWIGALMSFYYLGLVLGSKVGHKLIARVGHIRAFVASAGLVTASALGHGLIPDLTFWLLLRFLVGMGMMCQYMVLESWLNEQADNHQRGTVFASYMIVSYFGMVAGQLVIGSFPELGLEPLLLVAIGFALSIVPIGITRRIHPAPLHSAPLQIATFWRRMPQSLTTITVAGIIVGAFYGLAPAYISNTGLPNEKVALFMSVTIIAGLLAQWPMGKLSDRIPRSRLLRTNSALLTLVVLLIALLPLSGSFLLLATFFFGFLAFSLYPIATALANQHAEQHERVSLSAVILLTFGVGACFGPILASALMQMLGNFMLYGFMALCSFVLFLRLQRVNYSQKQAARIVAAQLSDDYVMASSDVFSSPLAAALDPRVDEQMVQEQMLEPKTEPPPSEPAAVDEQDSNHNEASDATEPANQNEAAQAEPAETTAAEATDTKISEHEAGDEKSQTESLAAEQNVRSETQTTAHNTEDDDADTIVTRLAKRQQQDKSD</sequence>